<name>A0ABX8GTE5_9BACT</name>
<evidence type="ECO:0000259" key="1">
    <source>
        <dbReference type="Pfam" id="PF13460"/>
    </source>
</evidence>
<dbReference type="Proteomes" id="UP000682802">
    <property type="component" value="Chromosome 1"/>
</dbReference>
<dbReference type="EMBL" id="CP076128">
    <property type="protein sequence ID" value="QWG06791.1"/>
    <property type="molecule type" value="Genomic_DNA"/>
</dbReference>
<dbReference type="PANTHER" id="PTHR48079">
    <property type="entry name" value="PROTEIN YEEZ"/>
    <property type="match status" value="1"/>
</dbReference>
<dbReference type="RefSeq" id="WP_144074198.1">
    <property type="nucleotide sequence ID" value="NZ_CP076128.1"/>
</dbReference>
<evidence type="ECO:0000313" key="3">
    <source>
        <dbReference type="Proteomes" id="UP000682802"/>
    </source>
</evidence>
<dbReference type="InterPro" id="IPR036291">
    <property type="entry name" value="NAD(P)-bd_dom_sf"/>
</dbReference>
<proteinExistence type="predicted"/>
<gene>
    <name evidence="2" type="ORF">KM029_15995</name>
</gene>
<dbReference type="Pfam" id="PF13460">
    <property type="entry name" value="NAD_binding_10"/>
    <property type="match status" value="1"/>
</dbReference>
<protein>
    <submittedName>
        <fullName evidence="2">NAD(P)H-binding protein</fullName>
    </submittedName>
</protein>
<reference evidence="2 3" key="1">
    <citation type="submission" date="2021-05" db="EMBL/GenBank/DDBJ databases">
        <title>Comparative genomic studies on the polysaccharide-degrading batcterial strains of the Flammeovirga genus.</title>
        <authorList>
            <person name="Zewei F."/>
            <person name="Zheng Z."/>
            <person name="Yu L."/>
            <person name="Ruyue G."/>
            <person name="Yanhong M."/>
            <person name="Yuanyuan C."/>
            <person name="Jingyan G."/>
            <person name="Wenjun H."/>
        </authorList>
    </citation>
    <scope>NUCLEOTIDE SEQUENCE [LARGE SCALE GENOMIC DNA]</scope>
    <source>
        <strain evidence="2 3">YS10</strain>
    </source>
</reference>
<dbReference type="Gene3D" id="3.40.50.720">
    <property type="entry name" value="NAD(P)-binding Rossmann-like Domain"/>
    <property type="match status" value="1"/>
</dbReference>
<organism evidence="2 3">
    <name type="scientific">Flammeovirga kamogawensis</name>
    <dbReference type="NCBI Taxonomy" id="373891"/>
    <lineage>
        <taxon>Bacteria</taxon>
        <taxon>Pseudomonadati</taxon>
        <taxon>Bacteroidota</taxon>
        <taxon>Cytophagia</taxon>
        <taxon>Cytophagales</taxon>
        <taxon>Flammeovirgaceae</taxon>
        <taxon>Flammeovirga</taxon>
    </lineage>
</organism>
<dbReference type="InterPro" id="IPR016040">
    <property type="entry name" value="NAD(P)-bd_dom"/>
</dbReference>
<accession>A0ABX8GTE5</accession>
<evidence type="ECO:0000313" key="2">
    <source>
        <dbReference type="EMBL" id="QWG06791.1"/>
    </source>
</evidence>
<dbReference type="SUPFAM" id="SSF51735">
    <property type="entry name" value="NAD(P)-binding Rossmann-fold domains"/>
    <property type="match status" value="1"/>
</dbReference>
<dbReference type="PANTHER" id="PTHR48079:SF6">
    <property type="entry name" value="NAD(P)-BINDING DOMAIN-CONTAINING PROTEIN-RELATED"/>
    <property type="match status" value="1"/>
</dbReference>
<feature type="domain" description="NAD(P)-binding" evidence="1">
    <location>
        <begin position="14"/>
        <end position="189"/>
    </location>
</feature>
<sequence length="286" mass="32205">MDFKEIKRVSVIGAGWLGLPLVEKLIKNGFDVKASVGSEEKLSLISDLGATPYYLRFDPTCNDPKGLTDLLDTDAVIICIAPRYGQHKMMTYHAEQIKVIKDKIEKLPVNKVIYTSSTGVYKDTNKEINENAETSEQPRAKSVVLAEEVLRINTDLDATILRLGGLMGYDRIPAKYVDGKEGLNNAEIPVNYVFRDDAIRAILHILDVNDHNSWNKVFNVVAPEHPPKRVVYENSAKYGDYISPTFVETEKSPPFKIVNADKIQKKIGFTFLFPNPLEFSYNHLSL</sequence>
<keyword evidence="3" id="KW-1185">Reference proteome</keyword>
<dbReference type="InterPro" id="IPR051783">
    <property type="entry name" value="NAD(P)-dependent_oxidoreduct"/>
</dbReference>